<feature type="domain" description="Tyrosine-protein phosphatase" evidence="11">
    <location>
        <begin position="1149"/>
        <end position="1407"/>
    </location>
</feature>
<feature type="domain" description="Ig-like" evidence="13">
    <location>
        <begin position="250"/>
        <end position="335"/>
    </location>
</feature>
<evidence type="ECO:0000256" key="10">
    <source>
        <dbReference type="ARBA" id="ARBA00051722"/>
    </source>
</evidence>
<dbReference type="PANTHER" id="PTHR19134">
    <property type="entry name" value="RECEPTOR-TYPE TYROSINE-PROTEIN PHOSPHATASE"/>
    <property type="match status" value="1"/>
</dbReference>
<dbReference type="Gene3D" id="2.60.40.10">
    <property type="entry name" value="Immunoglobulins"/>
    <property type="match status" value="7"/>
</dbReference>
<dbReference type="EC" id="3.1.3.48" evidence="3"/>
<dbReference type="InterPro" id="IPR003595">
    <property type="entry name" value="Tyr_Pase_cat"/>
</dbReference>
<feature type="domain" description="Fibronectin type-III" evidence="14">
    <location>
        <begin position="843"/>
        <end position="934"/>
    </location>
</feature>
<dbReference type="InterPro" id="IPR003599">
    <property type="entry name" value="Ig_sub"/>
</dbReference>
<feature type="domain" description="Tyrosine specific protein phosphatases" evidence="12">
    <location>
        <begin position="1327"/>
        <end position="1398"/>
    </location>
</feature>
<evidence type="ECO:0000256" key="2">
    <source>
        <dbReference type="ARBA" id="ARBA00010504"/>
    </source>
</evidence>
<keyword evidence="6" id="KW-0378">Hydrolase</keyword>
<dbReference type="SUPFAM" id="SSF48726">
    <property type="entry name" value="Immunoglobulin"/>
    <property type="match status" value="6"/>
</dbReference>
<dbReference type="PROSITE" id="PS50056">
    <property type="entry name" value="TYR_PHOSPHATASE_2"/>
    <property type="match status" value="2"/>
</dbReference>
<evidence type="ECO:0000259" key="11">
    <source>
        <dbReference type="PROSITE" id="PS50055"/>
    </source>
</evidence>
<dbReference type="InterPro" id="IPR007110">
    <property type="entry name" value="Ig-like_dom"/>
</dbReference>
<evidence type="ECO:0000256" key="5">
    <source>
        <dbReference type="ARBA" id="ARBA00022737"/>
    </source>
</evidence>
<comment type="caution">
    <text evidence="15">The sequence shown here is derived from an EMBL/GenBank/DDBJ whole genome shotgun (WGS) entry which is preliminary data.</text>
</comment>
<comment type="catalytic activity">
    <reaction evidence="10">
        <text>O-phospho-L-tyrosyl-[protein] + H2O = L-tyrosyl-[protein] + phosphate</text>
        <dbReference type="Rhea" id="RHEA:10684"/>
        <dbReference type="Rhea" id="RHEA-COMP:10136"/>
        <dbReference type="Rhea" id="RHEA-COMP:20101"/>
        <dbReference type="ChEBI" id="CHEBI:15377"/>
        <dbReference type="ChEBI" id="CHEBI:43474"/>
        <dbReference type="ChEBI" id="CHEBI:46858"/>
        <dbReference type="ChEBI" id="CHEBI:61978"/>
        <dbReference type="EC" id="3.1.3.48"/>
    </reaction>
</comment>
<dbReference type="InterPro" id="IPR036116">
    <property type="entry name" value="FN3_sf"/>
</dbReference>
<dbReference type="SMART" id="SM00194">
    <property type="entry name" value="PTPc"/>
    <property type="match status" value="2"/>
</dbReference>
<sequence length="1701" mass="190680">MECYCTSSQVYLCSIKSVNVSNDGQRWLCKALISDVNIGSNIDTIRLVLPLTSLTILPRTSVAYPVFNVVSNFTCITSLSRPAASIQWFIDNRNITHLAIHSNNDDVARSDLQYKPNANGYSGGNISCVAKYEFEHISKVLTADMSIQVQYPVSNPKVTVNNRSISTGFAIREDRLVHLNCFSTGYPQPSYNWTYPGGRSTGALLKCAFTRNNGSVSCKAYNVMRTLDGTHSAEATEKNIALKINVLYPPVITKLSSDDKNVEINNSTIRAQRGDNISLVCTSDANPPATVFWNGQLSVSPTLTVTSVQHDAVWTCQATNTMTEFDGVISTSNVTRNVSARVLYGPGVPTITYTIPTISDARWNALHDPIKVIVGSTISLRCSADSVPNSTYTWDTGHKGSILTIMNVTRTTNTRHNCTANNAMDTSFKGNVTGSNYSFANLDILYGPATIEVKYNNVTPIENTFKVLEGWSFTILCSASSNPAPRYSWFGPVAGEGNVLIIRNVRTDMNRNVTCKVDNNMVDSMGKIFVGNSRATVSMEVLHSPDVQRLQNQTVLLNTTLTVVCNLTDVGNPPASNFTWIRMDNSTVMGTGQTLKITNIRLADAGEYQCNASNSMQPITNEVVYGFSQSTVYINVEYGAYVRAFEANQSHNSIVVNQDDTVELLCDAVGNPEPVVRVMNNTHGNERILVEINGRKAKYHIQQAKCEYDTGNYVCSADNRYNKGRQLLALNVYCIPRASPFSPPLKILYRGPNDTVLFTFTIIAYPKPTSQDVVWYKRDVGIWKVLSNEANYLVTFSDDSVQTQLKISQVQLTDYADYMVNVSNNLGSTVEVFTLKAQSLPEVPKELQVSRTGKTELTIEWIPGFNGGERQIFNIRYTALGNGSWIVVPKNISHYIWTIDGLMSGTTYQIQMMALNKIGKSDWTQEINITTLFDAVIVDKESTSAAIAGSIGGSAGVVIIVAVLVVIWRHRTREVPKSDLKKIVTRRLQNQSNGAYENIGMVTSRVETKPTNEEMESSPSVINDPRPCKVGNKLAPCLSEKNIHSSGKRTLTLVPVNKCKQSQQNNSQFTAGIQRLNKHNTVISDISSSTLAANSSDSSSTQRRDSYSIEHDPIYDNIYKKTTNFKSKNISIQNLRETITQDKNNTTDVFTEFSALSVASETIKESKNSAIKTANTSKNRYRNMYPYDKNRVILSVIGKDIDTDFINASFIDGYSSTKNYIAAQGPLANTIADFWRMIWENNVRVVVMVTNLVEYSKRKCIQYWPKDAANNCQYGDSTIHLLFEDIYADFVVRTLECNRKGFSKTISHLHFTAWPDKDVPDTALSLLQFWRKVRSLERHEESPWIVHCSAGVGRTGTFIALDYLYDQGVSEKHINVFDAVLLLREQRMNMVQTKNQYLYLHEVLCEALCPVGEVLNNRTFLEQKYTSNYINEEYLTVCRSHIAESKEDTVDDAYLRVLDGEKSENIYKNISTCVIPDDKYRPVLKMAVNTRGHTDYINAVYLSTFQKEDRLILTQSANISSDVDFVRLLHDHYVRTIVTVGDKMEPYLPENGDTIVIGPFTASSISFEQKQHFKQYVVRFNHIGERDGFDVLVYRFTNWSQQFDLCPAKELLSLLNEVQERAATDGPVVIQCHDGYSRSGLVAVLWCLMERSKHDGEVAVAETVRLIRRRRQQVIKNEEQYRICHEFMKEFVEGCAVYANT</sequence>
<dbReference type="Pfam" id="PF07679">
    <property type="entry name" value="I-set"/>
    <property type="match status" value="2"/>
</dbReference>
<dbReference type="GO" id="GO:0016020">
    <property type="term" value="C:membrane"/>
    <property type="evidence" value="ECO:0007669"/>
    <property type="project" value="UniProtKB-SubCell"/>
</dbReference>
<dbReference type="InterPro" id="IPR036179">
    <property type="entry name" value="Ig-like_dom_sf"/>
</dbReference>
<evidence type="ECO:0000256" key="6">
    <source>
        <dbReference type="ARBA" id="ARBA00022801"/>
    </source>
</evidence>
<dbReference type="InterPro" id="IPR016130">
    <property type="entry name" value="Tyr_Pase_AS"/>
</dbReference>
<dbReference type="SMART" id="SM00408">
    <property type="entry name" value="IGc2"/>
    <property type="match status" value="5"/>
</dbReference>
<evidence type="ECO:0000256" key="7">
    <source>
        <dbReference type="ARBA" id="ARBA00022912"/>
    </source>
</evidence>
<dbReference type="CDD" id="cd00063">
    <property type="entry name" value="FN3"/>
    <property type="match status" value="1"/>
</dbReference>
<feature type="domain" description="Tyrosine specific protein phosphatases" evidence="12">
    <location>
        <begin position="1609"/>
        <end position="1682"/>
    </location>
</feature>
<dbReference type="PROSITE" id="PS00383">
    <property type="entry name" value="TYR_PHOSPHATASE_1"/>
    <property type="match status" value="1"/>
</dbReference>
<feature type="domain" description="Ig-like" evidence="13">
    <location>
        <begin position="156"/>
        <end position="241"/>
    </location>
</feature>
<dbReference type="InterPro" id="IPR029021">
    <property type="entry name" value="Prot-tyrosine_phosphatase-like"/>
</dbReference>
<evidence type="ECO:0000259" key="12">
    <source>
        <dbReference type="PROSITE" id="PS50056"/>
    </source>
</evidence>
<evidence type="ECO:0000256" key="1">
    <source>
        <dbReference type="ARBA" id="ARBA00004167"/>
    </source>
</evidence>
<feature type="domain" description="Ig-like" evidence="13">
    <location>
        <begin position="545"/>
        <end position="620"/>
    </location>
</feature>
<dbReference type="PANTHER" id="PTHR19134:SF562">
    <property type="entry name" value="PROTEIN-TYROSINE-PHOSPHATASE"/>
    <property type="match status" value="1"/>
</dbReference>
<name>A0A9D4GC46_DREPO</name>
<dbReference type="GO" id="GO:0004725">
    <property type="term" value="F:protein tyrosine phosphatase activity"/>
    <property type="evidence" value="ECO:0007669"/>
    <property type="project" value="UniProtKB-EC"/>
</dbReference>
<feature type="domain" description="Ig-like" evidence="13">
    <location>
        <begin position="50"/>
        <end position="146"/>
    </location>
</feature>
<feature type="domain" description="Tyrosine-protein phosphatase" evidence="11">
    <location>
        <begin position="1430"/>
        <end position="1691"/>
    </location>
</feature>
<keyword evidence="5" id="KW-0677">Repeat</keyword>
<organism evidence="15 16">
    <name type="scientific">Dreissena polymorpha</name>
    <name type="common">Zebra mussel</name>
    <name type="synonym">Mytilus polymorpha</name>
    <dbReference type="NCBI Taxonomy" id="45954"/>
    <lineage>
        <taxon>Eukaryota</taxon>
        <taxon>Metazoa</taxon>
        <taxon>Spiralia</taxon>
        <taxon>Lophotrochozoa</taxon>
        <taxon>Mollusca</taxon>
        <taxon>Bivalvia</taxon>
        <taxon>Autobranchia</taxon>
        <taxon>Heteroconchia</taxon>
        <taxon>Euheterodonta</taxon>
        <taxon>Imparidentia</taxon>
        <taxon>Neoheterodontei</taxon>
        <taxon>Myida</taxon>
        <taxon>Dreissenoidea</taxon>
        <taxon>Dreissenidae</taxon>
        <taxon>Dreissena</taxon>
    </lineage>
</organism>
<feature type="domain" description="Ig-like" evidence="13">
    <location>
        <begin position="448"/>
        <end position="538"/>
    </location>
</feature>
<comment type="subcellular location">
    <subcellularLocation>
        <location evidence="1">Membrane</location>
        <topology evidence="1">Single-pass membrane protein</topology>
    </subcellularLocation>
</comment>
<dbReference type="PROSITE" id="PS50055">
    <property type="entry name" value="TYR_PHOSPHATASE_PTP"/>
    <property type="match status" value="2"/>
</dbReference>
<gene>
    <name evidence="15" type="ORF">DPMN_142687</name>
</gene>
<evidence type="ECO:0000259" key="13">
    <source>
        <dbReference type="PROSITE" id="PS50835"/>
    </source>
</evidence>
<keyword evidence="9" id="KW-0675">Receptor</keyword>
<dbReference type="InterPro" id="IPR000387">
    <property type="entry name" value="Tyr_Pase_dom"/>
</dbReference>
<dbReference type="Proteomes" id="UP000828390">
    <property type="component" value="Unassembled WGS sequence"/>
</dbReference>
<dbReference type="SMART" id="SM00060">
    <property type="entry name" value="FN3"/>
    <property type="match status" value="1"/>
</dbReference>
<evidence type="ECO:0000256" key="3">
    <source>
        <dbReference type="ARBA" id="ARBA00013064"/>
    </source>
</evidence>
<dbReference type="InterPro" id="IPR003961">
    <property type="entry name" value="FN3_dom"/>
</dbReference>
<dbReference type="PRINTS" id="PR00700">
    <property type="entry name" value="PRTYPHPHTASE"/>
</dbReference>
<comment type="similarity">
    <text evidence="2">Belongs to the protein-tyrosine phosphatase family. Receptor class 2A subfamily.</text>
</comment>
<dbReference type="InterPro" id="IPR050348">
    <property type="entry name" value="Protein-Tyr_Phosphatase"/>
</dbReference>
<dbReference type="CDD" id="cd00047">
    <property type="entry name" value="PTPc"/>
    <property type="match status" value="1"/>
</dbReference>
<keyword evidence="7" id="KW-0904">Protein phosphatase</keyword>
<evidence type="ECO:0000256" key="8">
    <source>
        <dbReference type="ARBA" id="ARBA00023136"/>
    </source>
</evidence>
<dbReference type="Pfam" id="PF13927">
    <property type="entry name" value="Ig_3"/>
    <property type="match status" value="1"/>
</dbReference>
<keyword evidence="8" id="KW-0472">Membrane</keyword>
<dbReference type="Pfam" id="PF00102">
    <property type="entry name" value="Y_phosphatase"/>
    <property type="match status" value="2"/>
</dbReference>
<proteinExistence type="inferred from homology"/>
<dbReference type="InterPro" id="IPR013783">
    <property type="entry name" value="Ig-like_fold"/>
</dbReference>
<dbReference type="PROSITE" id="PS50853">
    <property type="entry name" value="FN3"/>
    <property type="match status" value="1"/>
</dbReference>
<dbReference type="Pfam" id="PF00041">
    <property type="entry name" value="fn3"/>
    <property type="match status" value="1"/>
</dbReference>
<evidence type="ECO:0000313" key="15">
    <source>
        <dbReference type="EMBL" id="KAH3814193.1"/>
    </source>
</evidence>
<dbReference type="SMART" id="SM00409">
    <property type="entry name" value="IG"/>
    <property type="match status" value="6"/>
</dbReference>
<dbReference type="EMBL" id="JAIWYP010000006">
    <property type="protein sequence ID" value="KAH3814193.1"/>
    <property type="molecule type" value="Genomic_DNA"/>
</dbReference>
<evidence type="ECO:0000259" key="14">
    <source>
        <dbReference type="PROSITE" id="PS50853"/>
    </source>
</evidence>
<dbReference type="Gene3D" id="3.90.190.10">
    <property type="entry name" value="Protein tyrosine phosphatase superfamily"/>
    <property type="match status" value="2"/>
</dbReference>
<evidence type="ECO:0000256" key="4">
    <source>
        <dbReference type="ARBA" id="ARBA00022729"/>
    </source>
</evidence>
<accession>A0A9D4GC46</accession>
<reference evidence="15" key="1">
    <citation type="journal article" date="2019" name="bioRxiv">
        <title>The Genome of the Zebra Mussel, Dreissena polymorpha: A Resource for Invasive Species Research.</title>
        <authorList>
            <person name="McCartney M.A."/>
            <person name="Auch B."/>
            <person name="Kono T."/>
            <person name="Mallez S."/>
            <person name="Zhang Y."/>
            <person name="Obille A."/>
            <person name="Becker A."/>
            <person name="Abrahante J.E."/>
            <person name="Garbe J."/>
            <person name="Badalamenti J.P."/>
            <person name="Herman A."/>
            <person name="Mangelson H."/>
            <person name="Liachko I."/>
            <person name="Sullivan S."/>
            <person name="Sone E.D."/>
            <person name="Koren S."/>
            <person name="Silverstein K.A.T."/>
            <person name="Beckman K.B."/>
            <person name="Gohl D.M."/>
        </authorList>
    </citation>
    <scope>NUCLEOTIDE SEQUENCE</scope>
    <source>
        <strain evidence="15">Duluth1</strain>
        <tissue evidence="15">Whole animal</tissue>
    </source>
</reference>
<dbReference type="InterPro" id="IPR003598">
    <property type="entry name" value="Ig_sub2"/>
</dbReference>
<dbReference type="PROSITE" id="PS50835">
    <property type="entry name" value="IG_LIKE"/>
    <property type="match status" value="6"/>
</dbReference>
<keyword evidence="16" id="KW-1185">Reference proteome</keyword>
<reference evidence="15" key="2">
    <citation type="submission" date="2020-11" db="EMBL/GenBank/DDBJ databases">
        <authorList>
            <person name="McCartney M.A."/>
            <person name="Auch B."/>
            <person name="Kono T."/>
            <person name="Mallez S."/>
            <person name="Becker A."/>
            <person name="Gohl D.M."/>
            <person name="Silverstein K.A.T."/>
            <person name="Koren S."/>
            <person name="Bechman K.B."/>
            <person name="Herman A."/>
            <person name="Abrahante J.E."/>
            <person name="Garbe J."/>
        </authorList>
    </citation>
    <scope>NUCLEOTIDE SEQUENCE</scope>
    <source>
        <strain evidence="15">Duluth1</strain>
        <tissue evidence="15">Whole animal</tissue>
    </source>
</reference>
<protein>
    <recommendedName>
        <fullName evidence="3">protein-tyrosine-phosphatase</fullName>
        <ecNumber evidence="3">3.1.3.48</ecNumber>
    </recommendedName>
</protein>
<dbReference type="SUPFAM" id="SSF52799">
    <property type="entry name" value="(Phosphotyrosine protein) phosphatases II"/>
    <property type="match status" value="2"/>
</dbReference>
<keyword evidence="4" id="KW-0732">Signal</keyword>
<evidence type="ECO:0000313" key="16">
    <source>
        <dbReference type="Proteomes" id="UP000828390"/>
    </source>
</evidence>
<dbReference type="SMART" id="SM00404">
    <property type="entry name" value="PTPc_motif"/>
    <property type="match status" value="2"/>
</dbReference>
<evidence type="ECO:0000256" key="9">
    <source>
        <dbReference type="ARBA" id="ARBA00023170"/>
    </source>
</evidence>
<feature type="domain" description="Ig-like" evidence="13">
    <location>
        <begin position="356"/>
        <end position="433"/>
    </location>
</feature>
<dbReference type="SUPFAM" id="SSF49265">
    <property type="entry name" value="Fibronectin type III"/>
    <property type="match status" value="1"/>
</dbReference>
<dbReference type="InterPro" id="IPR013098">
    <property type="entry name" value="Ig_I-set"/>
</dbReference>
<dbReference type="InterPro" id="IPR000242">
    <property type="entry name" value="PTP_cat"/>
</dbReference>
<dbReference type="FunFam" id="3.90.190.10:FF:000102">
    <property type="entry name" value="Receptor-type tyrosine-protein phosphatase"/>
    <property type="match status" value="1"/>
</dbReference>